<proteinExistence type="inferred from homology"/>
<dbReference type="Pfam" id="PF05241">
    <property type="entry name" value="EBP"/>
    <property type="match status" value="1"/>
</dbReference>
<dbReference type="GO" id="GO:0004769">
    <property type="term" value="F:steroid Delta-isomerase activity"/>
    <property type="evidence" value="ECO:0007669"/>
    <property type="project" value="TreeGrafter"/>
</dbReference>
<evidence type="ECO:0000259" key="15">
    <source>
        <dbReference type="PROSITE" id="PS51751"/>
    </source>
</evidence>
<comment type="subcellular location">
    <subcellularLocation>
        <location evidence="1">Membrane</location>
        <topology evidence="1">Multi-pass membrane protein</topology>
    </subcellularLocation>
</comment>
<keyword evidence="7" id="KW-0756">Sterol biosynthesis</keyword>
<keyword evidence="12" id="KW-0413">Isomerase</keyword>
<name>A0AAD9NKY0_RIDPI</name>
<evidence type="ECO:0000256" key="10">
    <source>
        <dbReference type="ARBA" id="ARBA00023166"/>
    </source>
</evidence>
<keyword evidence="4 13" id="KW-0812">Transmembrane</keyword>
<evidence type="ECO:0000256" key="5">
    <source>
        <dbReference type="ARBA" id="ARBA00022955"/>
    </source>
</evidence>
<dbReference type="InterPro" id="IPR007905">
    <property type="entry name" value="EBP"/>
</dbReference>
<evidence type="ECO:0000256" key="9">
    <source>
        <dbReference type="ARBA" id="ARBA00023136"/>
    </source>
</evidence>
<feature type="transmembrane region" description="Helical" evidence="14">
    <location>
        <begin position="182"/>
        <end position="204"/>
    </location>
</feature>
<keyword evidence="10" id="KW-1207">Sterol metabolism</keyword>
<dbReference type="GO" id="GO:0016020">
    <property type="term" value="C:membrane"/>
    <property type="evidence" value="ECO:0007669"/>
    <property type="project" value="UniProtKB-SubCell"/>
</dbReference>
<dbReference type="PANTHER" id="PTHR14207:SF0">
    <property type="entry name" value="3-BETA-HYDROXYSTEROID-DELTA(8),DELTA(7)-ISOMERASE"/>
    <property type="match status" value="1"/>
</dbReference>
<keyword evidence="3" id="KW-0444">Lipid biosynthesis</keyword>
<dbReference type="Proteomes" id="UP001209878">
    <property type="component" value="Unassembled WGS sequence"/>
</dbReference>
<dbReference type="InterPro" id="IPR033118">
    <property type="entry name" value="EXPERA"/>
</dbReference>
<feature type="transmembrane region" description="Helical" evidence="14">
    <location>
        <begin position="115"/>
        <end position="140"/>
    </location>
</feature>
<gene>
    <name evidence="16" type="ORF">NP493_1121g00011</name>
</gene>
<feature type="transmembrane region" description="Helical" evidence="14">
    <location>
        <begin position="147"/>
        <end position="167"/>
    </location>
</feature>
<sequence length="230" mass="26609">MASKNVVHPYYPRDLKLPGYVPNDKSPGEILGLFGASLALPMLTLWVYSGTIAHLKGRYVTRTKICWFLMCGLIHCVVEGYFSVYHRTLASHQSFFGQMWKEYAKGDSRYLTSDTFTVCMEGITCYVDGPLAFLAAYAFIRNRPYRHLVQIVLSLCQMYGDVLYFLTEVKEGFVHGEMWHPLYFWFYFVFMNSLWIVIPLLCIVESCQHLNTAQQCKDAKFSAGRHKKMK</sequence>
<evidence type="ECO:0000313" key="16">
    <source>
        <dbReference type="EMBL" id="KAK2170964.1"/>
    </source>
</evidence>
<feature type="domain" description="EXPERA" evidence="15">
    <location>
        <begin position="60"/>
        <end position="203"/>
    </location>
</feature>
<evidence type="ECO:0000256" key="1">
    <source>
        <dbReference type="ARBA" id="ARBA00004141"/>
    </source>
</evidence>
<evidence type="ECO:0000256" key="6">
    <source>
        <dbReference type="ARBA" id="ARBA00022989"/>
    </source>
</evidence>
<evidence type="ECO:0000256" key="8">
    <source>
        <dbReference type="ARBA" id="ARBA00023098"/>
    </source>
</evidence>
<feature type="transmembrane region" description="Helical" evidence="14">
    <location>
        <begin position="30"/>
        <end position="53"/>
    </location>
</feature>
<evidence type="ECO:0000256" key="11">
    <source>
        <dbReference type="ARBA" id="ARBA00023221"/>
    </source>
</evidence>
<evidence type="ECO:0000256" key="7">
    <source>
        <dbReference type="ARBA" id="ARBA00023011"/>
    </source>
</evidence>
<comment type="caution">
    <text evidence="16">The sequence shown here is derived from an EMBL/GenBank/DDBJ whole genome shotgun (WGS) entry which is preliminary data.</text>
</comment>
<keyword evidence="17" id="KW-1185">Reference proteome</keyword>
<feature type="transmembrane region" description="Helical" evidence="14">
    <location>
        <begin position="65"/>
        <end position="84"/>
    </location>
</feature>
<dbReference type="AlphaFoldDB" id="A0AAD9NKY0"/>
<dbReference type="EMBL" id="JAODUO010001120">
    <property type="protein sequence ID" value="KAK2170964.1"/>
    <property type="molecule type" value="Genomic_DNA"/>
</dbReference>
<dbReference type="GO" id="GO:0047750">
    <property type="term" value="F:cholestenol delta-isomerase activity"/>
    <property type="evidence" value="ECO:0007669"/>
    <property type="project" value="InterPro"/>
</dbReference>
<evidence type="ECO:0000256" key="3">
    <source>
        <dbReference type="ARBA" id="ARBA00022516"/>
    </source>
</evidence>
<keyword evidence="11" id="KW-0753">Steroid metabolism</keyword>
<comment type="similarity">
    <text evidence="2">Belongs to the EBP family.</text>
</comment>
<accession>A0AAD9NKY0</accession>
<evidence type="ECO:0000256" key="14">
    <source>
        <dbReference type="SAM" id="Phobius"/>
    </source>
</evidence>
<evidence type="ECO:0000256" key="2">
    <source>
        <dbReference type="ARBA" id="ARBA00008337"/>
    </source>
</evidence>
<dbReference type="PANTHER" id="PTHR14207">
    <property type="entry name" value="STEROL ISOMERASE"/>
    <property type="match status" value="1"/>
</dbReference>
<evidence type="ECO:0000313" key="17">
    <source>
        <dbReference type="Proteomes" id="UP001209878"/>
    </source>
</evidence>
<dbReference type="GO" id="GO:0000247">
    <property type="term" value="F:C-8 sterol isomerase activity"/>
    <property type="evidence" value="ECO:0007669"/>
    <property type="project" value="TreeGrafter"/>
</dbReference>
<dbReference type="GO" id="GO:0006695">
    <property type="term" value="P:cholesterol biosynthetic process"/>
    <property type="evidence" value="ECO:0007669"/>
    <property type="project" value="TreeGrafter"/>
</dbReference>
<keyword evidence="8" id="KW-0443">Lipid metabolism</keyword>
<keyword evidence="5" id="KW-0752">Steroid biosynthesis</keyword>
<evidence type="ECO:0000256" key="12">
    <source>
        <dbReference type="ARBA" id="ARBA00023235"/>
    </source>
</evidence>
<evidence type="ECO:0000256" key="4">
    <source>
        <dbReference type="ARBA" id="ARBA00022692"/>
    </source>
</evidence>
<protein>
    <recommendedName>
        <fullName evidence="15">EXPERA domain-containing protein</fullName>
    </recommendedName>
</protein>
<dbReference type="GO" id="GO:0005783">
    <property type="term" value="C:endoplasmic reticulum"/>
    <property type="evidence" value="ECO:0007669"/>
    <property type="project" value="TreeGrafter"/>
</dbReference>
<evidence type="ECO:0000256" key="13">
    <source>
        <dbReference type="PROSITE-ProRule" id="PRU01087"/>
    </source>
</evidence>
<keyword evidence="6 13" id="KW-1133">Transmembrane helix</keyword>
<reference evidence="16" key="1">
    <citation type="journal article" date="2023" name="Mol. Biol. Evol.">
        <title>Third-Generation Sequencing Reveals the Adaptive Role of the Epigenome in Three Deep-Sea Polychaetes.</title>
        <authorList>
            <person name="Perez M."/>
            <person name="Aroh O."/>
            <person name="Sun Y."/>
            <person name="Lan Y."/>
            <person name="Juniper S.K."/>
            <person name="Young C.R."/>
            <person name="Angers B."/>
            <person name="Qian P.Y."/>
        </authorList>
    </citation>
    <scope>NUCLEOTIDE SEQUENCE</scope>
    <source>
        <strain evidence="16">R07B-5</strain>
    </source>
</reference>
<dbReference type="PROSITE" id="PS51751">
    <property type="entry name" value="EXPERA"/>
    <property type="match status" value="1"/>
</dbReference>
<keyword evidence="9 13" id="KW-0472">Membrane</keyword>
<organism evidence="16 17">
    <name type="scientific">Ridgeia piscesae</name>
    <name type="common">Tubeworm</name>
    <dbReference type="NCBI Taxonomy" id="27915"/>
    <lineage>
        <taxon>Eukaryota</taxon>
        <taxon>Metazoa</taxon>
        <taxon>Spiralia</taxon>
        <taxon>Lophotrochozoa</taxon>
        <taxon>Annelida</taxon>
        <taxon>Polychaeta</taxon>
        <taxon>Sedentaria</taxon>
        <taxon>Canalipalpata</taxon>
        <taxon>Sabellida</taxon>
        <taxon>Siboglinidae</taxon>
        <taxon>Ridgeia</taxon>
    </lineage>
</organism>